<evidence type="ECO:0000256" key="3">
    <source>
        <dbReference type="ARBA" id="ARBA00022840"/>
    </source>
</evidence>
<dbReference type="NCBIfam" id="NF003037">
    <property type="entry name" value="PRK03932.1"/>
    <property type="match status" value="1"/>
</dbReference>
<keyword evidence="6" id="KW-0175">Coiled coil</keyword>
<feature type="coiled-coil region" evidence="6">
    <location>
        <begin position="294"/>
        <end position="338"/>
    </location>
</feature>
<dbReference type="PANTHER" id="PTHR22594">
    <property type="entry name" value="ASPARTYL/LYSYL-TRNA SYNTHETASE"/>
    <property type="match status" value="1"/>
</dbReference>
<evidence type="ECO:0000256" key="1">
    <source>
        <dbReference type="ARBA" id="ARBA00022598"/>
    </source>
</evidence>
<proteinExistence type="predicted"/>
<keyword evidence="3" id="KW-0067">ATP-binding</keyword>
<evidence type="ECO:0000256" key="2">
    <source>
        <dbReference type="ARBA" id="ARBA00022741"/>
    </source>
</evidence>
<dbReference type="InterPro" id="IPR004364">
    <property type="entry name" value="Aa-tRNA-synt_II"/>
</dbReference>
<keyword evidence="2" id="KW-0547">Nucleotide-binding</keyword>
<reference evidence="8 9" key="1">
    <citation type="journal article" date="2021" name="Hortic Res">
        <title>The domestication of Cucurbita argyrosperma as revealed by the genome of its wild relative.</title>
        <authorList>
            <person name="Barrera-Redondo J."/>
            <person name="Sanchez-de la Vega G."/>
            <person name="Aguirre-Liguori J.A."/>
            <person name="Castellanos-Morales G."/>
            <person name="Gutierrez-Guerrero Y.T."/>
            <person name="Aguirre-Dugua X."/>
            <person name="Aguirre-Planter E."/>
            <person name="Tenaillon M.I."/>
            <person name="Lira-Saade R."/>
            <person name="Eguiarte L.E."/>
        </authorList>
    </citation>
    <scope>NUCLEOTIDE SEQUENCE [LARGE SCALE GENOMIC DNA]</scope>
    <source>
        <strain evidence="8">JBR-2021</strain>
    </source>
</reference>
<gene>
    <name evidence="8" type="primary">SYNC2</name>
    <name evidence="8" type="ORF">SDJN03_12506</name>
</gene>
<feature type="non-terminal residue" evidence="8">
    <location>
        <position position="1"/>
    </location>
</feature>
<dbReference type="GO" id="GO:0006421">
    <property type="term" value="P:asparaginyl-tRNA aminoacylation"/>
    <property type="evidence" value="ECO:0007669"/>
    <property type="project" value="TreeGrafter"/>
</dbReference>
<evidence type="ECO:0000313" key="9">
    <source>
        <dbReference type="Proteomes" id="UP000685013"/>
    </source>
</evidence>
<dbReference type="GO" id="GO:0004816">
    <property type="term" value="F:asparagine-tRNA ligase activity"/>
    <property type="evidence" value="ECO:0007669"/>
    <property type="project" value="TreeGrafter"/>
</dbReference>
<sequence>MAAEHPTVFTPVTFSKYSKRVLLKTVLDCSDGGLGFVDQKLVIGGWVKSSKEVFREAAVPADASVRTAGDALPPRAKDVSCIEILQSRIPIVRSLLRMLYGNDLHAGEKLETSVHKPPPPPPPPPTTFLVVNDGSCVASLQVAVESSLHHPGQLMPTGTCILVEGILKRAPAPGKHLVRLEVEKILHVGKVEPEKYPLTQKKLLIDFLRKFSYFRPRTTTVATVMRVHNALTFATHTFFQNHGFLYVQLPTITTTDSEGFSEKFHVTTRAGNSEVQKIESTEDKETDGVSLETVKAAAIEKKNIVNELERSESNREALAAAVQDLKKTNEIALQLEARGKQKSKLKKDKVHVSENFFPQETYLTVSGQLHLETYACALGNVYSCGPRFRADRIESAKHAAEMWMVEVEIAFAELEDVINCADDLVKFLSKWVSEHCLDDMKFVQKRIDKTSIHCLESTIKSSFEKVSYTAAIKILDKATDQKSQCLKRLKFGAALTDDHLSYLADVFFKKPVIVYNYPKETKPFNVRLNDDGKTVAAFDVVLPKGGVVISGSQKEERLDVLLTRMKEMGLPREQYEWYLEIRRHGTVKHSGFSLAFDRFVLFTTGLTDIKDAIPFPRSLGKVSH</sequence>
<evidence type="ECO:0000256" key="4">
    <source>
        <dbReference type="ARBA" id="ARBA00022917"/>
    </source>
</evidence>
<accession>A0AAV6N603</accession>
<dbReference type="EMBL" id="JAGKQH010000008">
    <property type="protein sequence ID" value="KAG6593030.1"/>
    <property type="molecule type" value="Genomic_DNA"/>
</dbReference>
<keyword evidence="5" id="KW-0030">Aminoacyl-tRNA synthetase</keyword>
<keyword evidence="4" id="KW-0648">Protein biosynthesis</keyword>
<dbReference type="Pfam" id="PF00152">
    <property type="entry name" value="tRNA-synt_2"/>
    <property type="match status" value="1"/>
</dbReference>
<name>A0AAV6N603_9ROSI</name>
<dbReference type="AlphaFoldDB" id="A0AAV6N603"/>
<organism evidence="8 9">
    <name type="scientific">Cucurbita argyrosperma subsp. sororia</name>
    <dbReference type="NCBI Taxonomy" id="37648"/>
    <lineage>
        <taxon>Eukaryota</taxon>
        <taxon>Viridiplantae</taxon>
        <taxon>Streptophyta</taxon>
        <taxon>Embryophyta</taxon>
        <taxon>Tracheophyta</taxon>
        <taxon>Spermatophyta</taxon>
        <taxon>Magnoliopsida</taxon>
        <taxon>eudicotyledons</taxon>
        <taxon>Gunneridae</taxon>
        <taxon>Pentapetalae</taxon>
        <taxon>rosids</taxon>
        <taxon>fabids</taxon>
        <taxon>Cucurbitales</taxon>
        <taxon>Cucurbitaceae</taxon>
        <taxon>Cucurbiteae</taxon>
        <taxon>Cucurbita</taxon>
    </lineage>
</organism>
<keyword evidence="9" id="KW-1185">Reference proteome</keyword>
<evidence type="ECO:0000256" key="5">
    <source>
        <dbReference type="ARBA" id="ARBA00023146"/>
    </source>
</evidence>
<dbReference type="GO" id="GO:0005739">
    <property type="term" value="C:mitochondrion"/>
    <property type="evidence" value="ECO:0007669"/>
    <property type="project" value="TreeGrafter"/>
</dbReference>
<dbReference type="PANTHER" id="PTHR22594:SF36">
    <property type="entry name" value="ASPARAGINE--TRNA LIGASE, CYTOPLASMIC 2"/>
    <property type="match status" value="1"/>
</dbReference>
<feature type="domain" description="Aminoacyl-tRNA synthetase class II (D/K/N)" evidence="7">
    <location>
        <begin position="354"/>
        <end position="617"/>
    </location>
</feature>
<evidence type="ECO:0000259" key="7">
    <source>
        <dbReference type="Pfam" id="PF00152"/>
    </source>
</evidence>
<evidence type="ECO:0000256" key="6">
    <source>
        <dbReference type="SAM" id="Coils"/>
    </source>
</evidence>
<dbReference type="Proteomes" id="UP000685013">
    <property type="component" value="Chromosome 8"/>
</dbReference>
<dbReference type="GO" id="GO:0005524">
    <property type="term" value="F:ATP binding"/>
    <property type="evidence" value="ECO:0007669"/>
    <property type="project" value="UniProtKB-KW"/>
</dbReference>
<comment type="caution">
    <text evidence="8">The sequence shown here is derived from an EMBL/GenBank/DDBJ whole genome shotgun (WGS) entry which is preliminary data.</text>
</comment>
<evidence type="ECO:0000313" key="8">
    <source>
        <dbReference type="EMBL" id="KAG6593030.1"/>
    </source>
</evidence>
<protein>
    <submittedName>
        <fullName evidence="8">Asparagine--tRNA ligase, cytoplasmic 2</fullName>
    </submittedName>
</protein>
<keyword evidence="1 8" id="KW-0436">Ligase</keyword>